<dbReference type="InterPro" id="IPR007219">
    <property type="entry name" value="XnlR_reg_dom"/>
</dbReference>
<sequence>MVPSEQQPPAGYFSTFSILDPNRPNPEGFGKPQKRNRRVYVCIPCHRRKLKCDKGQPCSRCIQADAADECVYQKFPFNKKDSSNEPGDTSRPQSSVGNPSPCVSPSPSENEVKPARLHGVTHWSNIAAEFQEAWPYITGSEPQWEPRYRHIQGLKYLVASLPSPNFPFGGICDCTQNRIQALSNLPGRQVVDALVRSYFETFEPIYRMFHPQQFNQELEIFWLDSNQCSEEWLSQFFMMIALGCQSASIQIFNGTGHRADDWCERFLSHAQFFFGRSSSPSTYPTMTTVRILCLTVIAQMLEIIKGGEPSRLSTLMGHLTQLAVSMYLHRATSLLPDLTPLEADLRRRLWVTIQLLDLDVAIRTGASPIQPDSDAEPPININNTDVYLTEHGWLIEYSPELFTTSTSESRSTKDATFQLKLFALLPLLTKIIRIVNSPTKPPPKCETSQAWADILLRKLSSFESVFKFSAVHSAQLDTLKTLIYRTLLSLPLPPSQTKKFALSLLEIQTRLRLLHTPNPQNFLLQGGPPATNCLLSLRRDDFGAAVLNLCSSSQTQDVLQKAREALQDFREWACRSTAHFDEFVTLSIAVGCLEGVVEKSGSIQGVLNGEVAARVEHTILSGRLWSGSGASGGAAGSGSGNAAGGGRGGVAVTAEGLWESGYLLAGTGYGFDAGGLGGGRL</sequence>
<dbReference type="GO" id="GO:0000981">
    <property type="term" value="F:DNA-binding transcription factor activity, RNA polymerase II-specific"/>
    <property type="evidence" value="ECO:0007669"/>
    <property type="project" value="InterPro"/>
</dbReference>
<dbReference type="SUPFAM" id="SSF57701">
    <property type="entry name" value="Zn2/Cys6 DNA-binding domain"/>
    <property type="match status" value="1"/>
</dbReference>
<evidence type="ECO:0000313" key="6">
    <source>
        <dbReference type="EMBL" id="KAK4227232.1"/>
    </source>
</evidence>
<comment type="caution">
    <text evidence="6">The sequence shown here is derived from an EMBL/GenBank/DDBJ whole genome shotgun (WGS) entry which is preliminary data.</text>
</comment>
<dbReference type="CDD" id="cd12148">
    <property type="entry name" value="fungal_TF_MHR"/>
    <property type="match status" value="1"/>
</dbReference>
<keyword evidence="7" id="KW-1185">Reference proteome</keyword>
<dbReference type="PROSITE" id="PS50048">
    <property type="entry name" value="ZN2_CY6_FUNGAL_2"/>
    <property type="match status" value="1"/>
</dbReference>
<evidence type="ECO:0000256" key="4">
    <source>
        <dbReference type="SAM" id="MobiDB-lite"/>
    </source>
</evidence>
<dbReference type="Gene3D" id="4.10.240.10">
    <property type="entry name" value="Zn(2)-C6 fungal-type DNA-binding domain"/>
    <property type="match status" value="1"/>
</dbReference>
<dbReference type="GO" id="GO:0008270">
    <property type="term" value="F:zinc ion binding"/>
    <property type="evidence" value="ECO:0007669"/>
    <property type="project" value="InterPro"/>
</dbReference>
<organism evidence="6 7">
    <name type="scientific">Podospora fimiseda</name>
    <dbReference type="NCBI Taxonomy" id="252190"/>
    <lineage>
        <taxon>Eukaryota</taxon>
        <taxon>Fungi</taxon>
        <taxon>Dikarya</taxon>
        <taxon>Ascomycota</taxon>
        <taxon>Pezizomycotina</taxon>
        <taxon>Sordariomycetes</taxon>
        <taxon>Sordariomycetidae</taxon>
        <taxon>Sordariales</taxon>
        <taxon>Podosporaceae</taxon>
        <taxon>Podospora</taxon>
    </lineage>
</organism>
<evidence type="ECO:0000256" key="1">
    <source>
        <dbReference type="ARBA" id="ARBA00004123"/>
    </source>
</evidence>
<dbReference type="InterPro" id="IPR050613">
    <property type="entry name" value="Sec_Metabolite_Reg"/>
</dbReference>
<feature type="compositionally biased region" description="Polar residues" evidence="4">
    <location>
        <begin position="84"/>
        <end position="109"/>
    </location>
</feature>
<evidence type="ECO:0000256" key="2">
    <source>
        <dbReference type="ARBA" id="ARBA00022723"/>
    </source>
</evidence>
<dbReference type="Pfam" id="PF00172">
    <property type="entry name" value="Zn_clus"/>
    <property type="match status" value="1"/>
</dbReference>
<dbReference type="PANTHER" id="PTHR31001">
    <property type="entry name" value="UNCHARACTERIZED TRANSCRIPTIONAL REGULATORY PROTEIN"/>
    <property type="match status" value="1"/>
</dbReference>
<dbReference type="GO" id="GO:0006351">
    <property type="term" value="P:DNA-templated transcription"/>
    <property type="evidence" value="ECO:0007669"/>
    <property type="project" value="InterPro"/>
</dbReference>
<dbReference type="Proteomes" id="UP001301958">
    <property type="component" value="Unassembled WGS sequence"/>
</dbReference>
<dbReference type="AlphaFoldDB" id="A0AAN7BPR9"/>
<keyword evidence="2" id="KW-0479">Metal-binding</keyword>
<feature type="domain" description="Zn(2)-C6 fungal-type" evidence="5">
    <location>
        <begin position="41"/>
        <end position="72"/>
    </location>
</feature>
<name>A0AAN7BPR9_9PEZI</name>
<feature type="region of interest" description="Disordered" evidence="4">
    <location>
        <begin position="81"/>
        <end position="112"/>
    </location>
</feature>
<dbReference type="SMART" id="SM00066">
    <property type="entry name" value="GAL4"/>
    <property type="match status" value="1"/>
</dbReference>
<dbReference type="GO" id="GO:0003677">
    <property type="term" value="F:DNA binding"/>
    <property type="evidence" value="ECO:0007669"/>
    <property type="project" value="InterPro"/>
</dbReference>
<evidence type="ECO:0000313" key="7">
    <source>
        <dbReference type="Proteomes" id="UP001301958"/>
    </source>
</evidence>
<evidence type="ECO:0000256" key="3">
    <source>
        <dbReference type="ARBA" id="ARBA00023242"/>
    </source>
</evidence>
<keyword evidence="3" id="KW-0539">Nucleus</keyword>
<proteinExistence type="predicted"/>
<protein>
    <recommendedName>
        <fullName evidence="5">Zn(2)-C6 fungal-type domain-containing protein</fullName>
    </recommendedName>
</protein>
<dbReference type="InterPro" id="IPR036864">
    <property type="entry name" value="Zn2-C6_fun-type_DNA-bd_sf"/>
</dbReference>
<dbReference type="InterPro" id="IPR001138">
    <property type="entry name" value="Zn2Cys6_DnaBD"/>
</dbReference>
<gene>
    <name evidence="6" type="ORF">QBC38DRAFT_364666</name>
</gene>
<comment type="subcellular location">
    <subcellularLocation>
        <location evidence="1">Nucleus</location>
    </subcellularLocation>
</comment>
<feature type="region of interest" description="Disordered" evidence="4">
    <location>
        <begin position="1"/>
        <end position="33"/>
    </location>
</feature>
<accession>A0AAN7BPR9</accession>
<dbReference type="EMBL" id="MU865334">
    <property type="protein sequence ID" value="KAK4227232.1"/>
    <property type="molecule type" value="Genomic_DNA"/>
</dbReference>
<reference evidence="6" key="1">
    <citation type="journal article" date="2023" name="Mol. Phylogenet. Evol.">
        <title>Genome-scale phylogeny and comparative genomics of the fungal order Sordariales.</title>
        <authorList>
            <person name="Hensen N."/>
            <person name="Bonometti L."/>
            <person name="Westerberg I."/>
            <person name="Brannstrom I.O."/>
            <person name="Guillou S."/>
            <person name="Cros-Aarteil S."/>
            <person name="Calhoun S."/>
            <person name="Haridas S."/>
            <person name="Kuo A."/>
            <person name="Mondo S."/>
            <person name="Pangilinan J."/>
            <person name="Riley R."/>
            <person name="LaButti K."/>
            <person name="Andreopoulos B."/>
            <person name="Lipzen A."/>
            <person name="Chen C."/>
            <person name="Yan M."/>
            <person name="Daum C."/>
            <person name="Ng V."/>
            <person name="Clum A."/>
            <person name="Steindorff A."/>
            <person name="Ohm R.A."/>
            <person name="Martin F."/>
            <person name="Silar P."/>
            <person name="Natvig D.O."/>
            <person name="Lalanne C."/>
            <person name="Gautier V."/>
            <person name="Ament-Velasquez S.L."/>
            <person name="Kruys A."/>
            <person name="Hutchinson M.I."/>
            <person name="Powell A.J."/>
            <person name="Barry K."/>
            <person name="Miller A.N."/>
            <person name="Grigoriev I.V."/>
            <person name="Debuchy R."/>
            <person name="Gladieux P."/>
            <person name="Hiltunen Thoren M."/>
            <person name="Johannesson H."/>
        </authorList>
    </citation>
    <scope>NUCLEOTIDE SEQUENCE</scope>
    <source>
        <strain evidence="6">CBS 990.96</strain>
    </source>
</reference>
<evidence type="ECO:0000259" key="5">
    <source>
        <dbReference type="PROSITE" id="PS50048"/>
    </source>
</evidence>
<dbReference type="PANTHER" id="PTHR31001:SF58">
    <property type="entry name" value="ZN(II)2CYS6 TRANSCRIPTION FACTOR (EUROFUNG)"/>
    <property type="match status" value="1"/>
</dbReference>
<reference evidence="6" key="2">
    <citation type="submission" date="2023-05" db="EMBL/GenBank/DDBJ databases">
        <authorList>
            <consortium name="Lawrence Berkeley National Laboratory"/>
            <person name="Steindorff A."/>
            <person name="Hensen N."/>
            <person name="Bonometti L."/>
            <person name="Westerberg I."/>
            <person name="Brannstrom I.O."/>
            <person name="Guillou S."/>
            <person name="Cros-Aarteil S."/>
            <person name="Calhoun S."/>
            <person name="Haridas S."/>
            <person name="Kuo A."/>
            <person name="Mondo S."/>
            <person name="Pangilinan J."/>
            <person name="Riley R."/>
            <person name="Labutti K."/>
            <person name="Andreopoulos B."/>
            <person name="Lipzen A."/>
            <person name="Chen C."/>
            <person name="Yanf M."/>
            <person name="Daum C."/>
            <person name="Ng V."/>
            <person name="Clum A."/>
            <person name="Ohm R."/>
            <person name="Martin F."/>
            <person name="Silar P."/>
            <person name="Natvig D."/>
            <person name="Lalanne C."/>
            <person name="Gautier V."/>
            <person name="Ament-Velasquez S.L."/>
            <person name="Kruys A."/>
            <person name="Hutchinson M.I."/>
            <person name="Powell A.J."/>
            <person name="Barry K."/>
            <person name="Miller A.N."/>
            <person name="Grigoriev I.V."/>
            <person name="Debuchy R."/>
            <person name="Gladieux P."/>
            <person name="Thoren M.H."/>
            <person name="Johannesson H."/>
        </authorList>
    </citation>
    <scope>NUCLEOTIDE SEQUENCE</scope>
    <source>
        <strain evidence="6">CBS 990.96</strain>
    </source>
</reference>
<dbReference type="PROSITE" id="PS00463">
    <property type="entry name" value="ZN2_CY6_FUNGAL_1"/>
    <property type="match status" value="1"/>
</dbReference>
<dbReference type="Pfam" id="PF04082">
    <property type="entry name" value="Fungal_trans"/>
    <property type="match status" value="1"/>
</dbReference>
<dbReference type="CDD" id="cd00067">
    <property type="entry name" value="GAL4"/>
    <property type="match status" value="1"/>
</dbReference>
<dbReference type="GO" id="GO:0005634">
    <property type="term" value="C:nucleus"/>
    <property type="evidence" value="ECO:0007669"/>
    <property type="project" value="UniProtKB-SubCell"/>
</dbReference>